<dbReference type="InterPro" id="IPR051491">
    <property type="entry name" value="Recombinase/Transposase-rel"/>
</dbReference>
<accession>A0A1X0C199</accession>
<dbReference type="PROSITE" id="PS00397">
    <property type="entry name" value="RECOMBINASES_1"/>
    <property type="match status" value="1"/>
</dbReference>
<dbReference type="InterPro" id="IPR036162">
    <property type="entry name" value="Resolvase-like_N_sf"/>
</dbReference>
<dbReference type="PANTHER" id="PTHR36172">
    <property type="match status" value="1"/>
</dbReference>
<dbReference type="PROSITE" id="PS51736">
    <property type="entry name" value="RECOMBINASES_3"/>
    <property type="match status" value="1"/>
</dbReference>
<dbReference type="GO" id="GO:0000150">
    <property type="term" value="F:DNA strand exchange activity"/>
    <property type="evidence" value="ECO:0007669"/>
    <property type="project" value="InterPro"/>
</dbReference>
<protein>
    <submittedName>
        <fullName evidence="1">IS607 family transposase</fullName>
    </submittedName>
</protein>
<dbReference type="Gene3D" id="1.10.287.2170">
    <property type="match status" value="1"/>
</dbReference>
<dbReference type="Gene3D" id="3.40.50.1390">
    <property type="entry name" value="Resolvase, N-terminal catalytic domain"/>
    <property type="match status" value="1"/>
</dbReference>
<dbReference type="KEGG" id="mcee:MCEL_31650"/>
<keyword evidence="2" id="KW-1185">Reference proteome</keyword>
<dbReference type="NCBIfam" id="NF033518">
    <property type="entry name" value="transpos_IS607"/>
    <property type="match status" value="1"/>
</dbReference>
<dbReference type="InterPro" id="IPR041718">
    <property type="entry name" value="IS607_transposase-like"/>
</dbReference>
<dbReference type="CDD" id="cd03769">
    <property type="entry name" value="SR_IS607_transposase_like"/>
    <property type="match status" value="1"/>
</dbReference>
<dbReference type="InterPro" id="IPR006118">
    <property type="entry name" value="Recombinase_CS"/>
</dbReference>
<dbReference type="SMART" id="SM00857">
    <property type="entry name" value="Resolvase"/>
    <property type="match status" value="1"/>
</dbReference>
<dbReference type="STRING" id="1249101.BST21_02275"/>
<evidence type="ECO:0000313" key="1">
    <source>
        <dbReference type="EMBL" id="BBY44870.1"/>
    </source>
</evidence>
<evidence type="ECO:0000313" key="2">
    <source>
        <dbReference type="Proteomes" id="UP000466431"/>
    </source>
</evidence>
<reference evidence="1 2" key="1">
    <citation type="journal article" date="2019" name="Emerg. Microbes Infect.">
        <title>Comprehensive subspecies identification of 175 nontuberculous mycobacteria species based on 7547 genomic profiles.</title>
        <authorList>
            <person name="Matsumoto Y."/>
            <person name="Kinjo T."/>
            <person name="Motooka D."/>
            <person name="Nabeya D."/>
            <person name="Jung N."/>
            <person name="Uechi K."/>
            <person name="Horii T."/>
            <person name="Iida T."/>
            <person name="Fujita J."/>
            <person name="Nakamura S."/>
        </authorList>
    </citation>
    <scope>NUCLEOTIDE SEQUENCE [LARGE SCALE GENOMIC DNA]</scope>
    <source>
        <strain evidence="1 2">JCM 18439</strain>
    </source>
</reference>
<dbReference type="PANTHER" id="PTHR36172:SF1">
    <property type="entry name" value="RESOLVASE-RELATED"/>
    <property type="match status" value="1"/>
</dbReference>
<dbReference type="Pfam" id="PF00239">
    <property type="entry name" value="Resolvase"/>
    <property type="match status" value="1"/>
</dbReference>
<dbReference type="AlphaFoldDB" id="A0A1X0C199"/>
<organism evidence="1 2">
    <name type="scientific">Mycolicibacterium celeriflavum</name>
    <name type="common">Mycobacterium celeriflavum</name>
    <dbReference type="NCBI Taxonomy" id="1249101"/>
    <lineage>
        <taxon>Bacteria</taxon>
        <taxon>Bacillati</taxon>
        <taxon>Actinomycetota</taxon>
        <taxon>Actinomycetes</taxon>
        <taxon>Mycobacteriales</taxon>
        <taxon>Mycobacteriaceae</taxon>
        <taxon>Mycolicibacterium</taxon>
    </lineage>
</organism>
<dbReference type="EMBL" id="AP022591">
    <property type="protein sequence ID" value="BBY44870.1"/>
    <property type="molecule type" value="Genomic_DNA"/>
</dbReference>
<dbReference type="OrthoDB" id="9814833at2"/>
<dbReference type="InterPro" id="IPR006119">
    <property type="entry name" value="Resolv_N"/>
</dbReference>
<dbReference type="GO" id="GO:0003677">
    <property type="term" value="F:DNA binding"/>
    <property type="evidence" value="ECO:0007669"/>
    <property type="project" value="InterPro"/>
</dbReference>
<proteinExistence type="predicted"/>
<gene>
    <name evidence="1" type="ORF">MCEL_31650</name>
</gene>
<dbReference type="RefSeq" id="WP_083000068.1">
    <property type="nucleotide sequence ID" value="NZ_AP022591.1"/>
</dbReference>
<dbReference type="Proteomes" id="UP000466431">
    <property type="component" value="Chromosome"/>
</dbReference>
<dbReference type="FunFam" id="3.40.50.1390:FF:000002">
    <property type="entry name" value="ORF1 in transposon ISC1904"/>
    <property type="match status" value="1"/>
</dbReference>
<dbReference type="InterPro" id="IPR048046">
    <property type="entry name" value="Transpos_IS607"/>
</dbReference>
<dbReference type="SUPFAM" id="SSF53041">
    <property type="entry name" value="Resolvase-like"/>
    <property type="match status" value="1"/>
</dbReference>
<sequence>MNLADWAESVGVNRHTAYRWFREGTLPVPAERVGRLILVRTTPVDEDAAGGVVIYARVSSHDQRADLDRQVGRLTRWATGQDLTVRQVVTEVGPGMNGKRPKLRRVLSDPDAKVIVVEYRNRLARLGVEHLEAVLSAQGRRIVVADPGESSDDLVRDMIEVLTSMCARLYGRRGARNRAMRAVTATKAEPVSG</sequence>
<name>A0A1X0C199_MYCCF</name>